<dbReference type="KEGG" id="dpx:DAPPUDRAFT_319057"/>
<keyword evidence="3" id="KW-1185">Reference proteome</keyword>
<dbReference type="AlphaFoldDB" id="E9GKK0"/>
<dbReference type="EMBL" id="GL732549">
    <property type="protein sequence ID" value="EFX80006.1"/>
    <property type="molecule type" value="Genomic_DNA"/>
</dbReference>
<name>E9GKK0_DAPPU</name>
<evidence type="ECO:0000313" key="2">
    <source>
        <dbReference type="EMBL" id="EFX80006.1"/>
    </source>
</evidence>
<evidence type="ECO:0000313" key="3">
    <source>
        <dbReference type="Proteomes" id="UP000000305"/>
    </source>
</evidence>
<dbReference type="Proteomes" id="UP000000305">
    <property type="component" value="Unassembled WGS sequence"/>
</dbReference>
<feature type="region of interest" description="Disordered" evidence="1">
    <location>
        <begin position="27"/>
        <end position="50"/>
    </location>
</feature>
<gene>
    <name evidence="2" type="ORF">DAPPUDRAFT_319057</name>
</gene>
<protein>
    <submittedName>
        <fullName evidence="2">Uncharacterized protein</fullName>
    </submittedName>
</protein>
<organism evidence="2 3">
    <name type="scientific">Daphnia pulex</name>
    <name type="common">Water flea</name>
    <dbReference type="NCBI Taxonomy" id="6669"/>
    <lineage>
        <taxon>Eukaryota</taxon>
        <taxon>Metazoa</taxon>
        <taxon>Ecdysozoa</taxon>
        <taxon>Arthropoda</taxon>
        <taxon>Crustacea</taxon>
        <taxon>Branchiopoda</taxon>
        <taxon>Diplostraca</taxon>
        <taxon>Cladocera</taxon>
        <taxon>Anomopoda</taxon>
        <taxon>Daphniidae</taxon>
        <taxon>Daphnia</taxon>
    </lineage>
</organism>
<accession>E9GKK0</accession>
<dbReference type="HOGENOM" id="CLU_1210868_0_0_1"/>
<reference evidence="2 3" key="1">
    <citation type="journal article" date="2011" name="Science">
        <title>The ecoresponsive genome of Daphnia pulex.</title>
        <authorList>
            <person name="Colbourne J.K."/>
            <person name="Pfrender M.E."/>
            <person name="Gilbert D."/>
            <person name="Thomas W.K."/>
            <person name="Tucker A."/>
            <person name="Oakley T.H."/>
            <person name="Tokishita S."/>
            <person name="Aerts A."/>
            <person name="Arnold G.J."/>
            <person name="Basu M.K."/>
            <person name="Bauer D.J."/>
            <person name="Caceres C.E."/>
            <person name="Carmel L."/>
            <person name="Casola C."/>
            <person name="Choi J.H."/>
            <person name="Detter J.C."/>
            <person name="Dong Q."/>
            <person name="Dusheyko S."/>
            <person name="Eads B.D."/>
            <person name="Frohlich T."/>
            <person name="Geiler-Samerotte K.A."/>
            <person name="Gerlach D."/>
            <person name="Hatcher P."/>
            <person name="Jogdeo S."/>
            <person name="Krijgsveld J."/>
            <person name="Kriventseva E.V."/>
            <person name="Kultz D."/>
            <person name="Laforsch C."/>
            <person name="Lindquist E."/>
            <person name="Lopez J."/>
            <person name="Manak J.R."/>
            <person name="Muller J."/>
            <person name="Pangilinan J."/>
            <person name="Patwardhan R.P."/>
            <person name="Pitluck S."/>
            <person name="Pritham E.J."/>
            <person name="Rechtsteiner A."/>
            <person name="Rho M."/>
            <person name="Rogozin I.B."/>
            <person name="Sakarya O."/>
            <person name="Salamov A."/>
            <person name="Schaack S."/>
            <person name="Shapiro H."/>
            <person name="Shiga Y."/>
            <person name="Skalitzky C."/>
            <person name="Smith Z."/>
            <person name="Souvorov A."/>
            <person name="Sung W."/>
            <person name="Tang Z."/>
            <person name="Tsuchiya D."/>
            <person name="Tu H."/>
            <person name="Vos H."/>
            <person name="Wang M."/>
            <person name="Wolf Y.I."/>
            <person name="Yamagata H."/>
            <person name="Yamada T."/>
            <person name="Ye Y."/>
            <person name="Shaw J.R."/>
            <person name="Andrews J."/>
            <person name="Crease T.J."/>
            <person name="Tang H."/>
            <person name="Lucas S.M."/>
            <person name="Robertson H.M."/>
            <person name="Bork P."/>
            <person name="Koonin E.V."/>
            <person name="Zdobnov E.M."/>
            <person name="Grigoriev I.V."/>
            <person name="Lynch M."/>
            <person name="Boore J.L."/>
        </authorList>
    </citation>
    <scope>NUCLEOTIDE SEQUENCE [LARGE SCALE GENOMIC DNA]</scope>
</reference>
<proteinExistence type="predicted"/>
<dbReference type="InParanoid" id="E9GKK0"/>
<evidence type="ECO:0000256" key="1">
    <source>
        <dbReference type="SAM" id="MobiDB-lite"/>
    </source>
</evidence>
<sequence>MVGCYFYWSQAVWRKLVDLGLEEGDDIASTGDDTSEDGLTPPLTRGRAASSTNRNPFELFAELFADFNVEEPIFKLVKSHNNTPKKTIQMGLSGNDNSTSSGKDPSEDFCEQYYKYWNDNDLDADDEGDEEEKEDLKKEELDKEMMRKKTTAFSSKTVTLIVRKCHHHRIVFLHYILKFLALNSQSISQSSQCGLYQSILCKSNMPTSLRIVDIVDPDTYAAYLQSAPG</sequence>